<evidence type="ECO:0000313" key="4">
    <source>
        <dbReference type="EMBL" id="TCO40632.1"/>
    </source>
</evidence>
<dbReference type="EMBL" id="SLWR01000017">
    <property type="protein sequence ID" value="TCO40632.1"/>
    <property type="molecule type" value="Genomic_DNA"/>
</dbReference>
<dbReference type="Pfam" id="PF13539">
    <property type="entry name" value="Peptidase_M15_4"/>
    <property type="match status" value="1"/>
</dbReference>
<reference evidence="4 5" key="1">
    <citation type="journal article" date="2015" name="Stand. Genomic Sci.">
        <title>Genomic Encyclopedia of Bacterial and Archaeal Type Strains, Phase III: the genomes of soil and plant-associated and newly described type strains.</title>
        <authorList>
            <person name="Whitman W.B."/>
            <person name="Woyke T."/>
            <person name="Klenk H.P."/>
            <person name="Zhou Y."/>
            <person name="Lilburn T.G."/>
            <person name="Beck B.J."/>
            <person name="De Vos P."/>
            <person name="Vandamme P."/>
            <person name="Eisen J.A."/>
            <person name="Garrity G."/>
            <person name="Hugenholtz P."/>
            <person name="Kyrpides N.C."/>
        </authorList>
    </citation>
    <scope>NUCLEOTIDE SEQUENCE [LARGE SCALE GENOMIC DNA]</scope>
    <source>
        <strain evidence="4 5">VKM Ac-2541</strain>
    </source>
</reference>
<evidence type="ECO:0000256" key="1">
    <source>
        <dbReference type="SAM" id="MobiDB-lite"/>
    </source>
</evidence>
<feature type="signal peptide" evidence="2">
    <location>
        <begin position="1"/>
        <end position="26"/>
    </location>
</feature>
<dbReference type="RefSeq" id="WP_277875156.1">
    <property type="nucleotide sequence ID" value="NZ_SLWR01000017.1"/>
</dbReference>
<feature type="region of interest" description="Disordered" evidence="1">
    <location>
        <begin position="22"/>
        <end position="116"/>
    </location>
</feature>
<keyword evidence="4" id="KW-0121">Carboxypeptidase</keyword>
<dbReference type="AlphaFoldDB" id="A0A4R2I988"/>
<dbReference type="Gene3D" id="3.30.1380.10">
    <property type="match status" value="1"/>
</dbReference>
<gene>
    <name evidence="4" type="ORF">EV646_117173</name>
</gene>
<keyword evidence="4" id="KW-0378">Hydrolase</keyword>
<proteinExistence type="predicted"/>
<keyword evidence="5" id="KW-1185">Reference proteome</keyword>
<feature type="domain" description="Peptidase M15C" evidence="3">
    <location>
        <begin position="416"/>
        <end position="495"/>
    </location>
</feature>
<protein>
    <submittedName>
        <fullName evidence="4">D-alanyl-D-alanine carboxypeptidase-like protein</fullName>
    </submittedName>
</protein>
<dbReference type="Proteomes" id="UP000295573">
    <property type="component" value="Unassembled WGS sequence"/>
</dbReference>
<evidence type="ECO:0000313" key="5">
    <source>
        <dbReference type="Proteomes" id="UP000295573"/>
    </source>
</evidence>
<feature type="compositionally biased region" description="Pro residues" evidence="1">
    <location>
        <begin position="77"/>
        <end position="101"/>
    </location>
</feature>
<evidence type="ECO:0000256" key="2">
    <source>
        <dbReference type="SAM" id="SignalP"/>
    </source>
</evidence>
<sequence>MTLRAIGVALAGAVLTLGLIPPGAEAVDDPASPTVSTSKPSPSETSTSEPSNPSTSNPSTSNPSTSESSTSKQADETPPPSSETPSTPAPETPPPSTPAPPADEVVTPTPTPTPAPAAEAAWSVTLDQPAASWEDRPTVFTGKTSNAMTGLFISLWQRLPGPTWVLRAYTRTTTGGVYKLSYVAPAAGTWAFQTMIGGSAETALAISPTRTVTIGDRKILLNTPASAYGTLTGVAVTGRMNPAEPGKELGLQQYLGSGKWGLLSVAKMDAYGKFRLPVPDNVPATRTVRVLTRGVTQAAMEYSATVKIVVKIVVNPKVYAVSAAMVPYTYRSGCPVGPSSLRLLVLNYWGFDHKVHRGELIVRDAAVSKMIAVWSAGLAARFPIRQMRRVDAYGGSDIKSMEADNTSVFNCRRVTGNPYALSPHSYGWAIDINTVENPYLAANNVWYPSNGLSYRDRSNSRPGMLYYTSTPTKALASQGYFWGARWSKPDYQHFQPK</sequence>
<dbReference type="InterPro" id="IPR039561">
    <property type="entry name" value="Peptidase_M15C"/>
</dbReference>
<name>A0A4R2I988_9ACTN</name>
<evidence type="ECO:0000259" key="3">
    <source>
        <dbReference type="Pfam" id="PF13539"/>
    </source>
</evidence>
<keyword evidence="2" id="KW-0732">Signal</keyword>
<dbReference type="SUPFAM" id="SSF55166">
    <property type="entry name" value="Hedgehog/DD-peptidase"/>
    <property type="match status" value="1"/>
</dbReference>
<dbReference type="GO" id="GO:0004180">
    <property type="term" value="F:carboxypeptidase activity"/>
    <property type="evidence" value="ECO:0007669"/>
    <property type="project" value="UniProtKB-KW"/>
</dbReference>
<keyword evidence="4" id="KW-0645">Protease</keyword>
<organism evidence="4 5">
    <name type="scientific">Kribbella antiqua</name>
    <dbReference type="NCBI Taxonomy" id="2512217"/>
    <lineage>
        <taxon>Bacteria</taxon>
        <taxon>Bacillati</taxon>
        <taxon>Actinomycetota</taxon>
        <taxon>Actinomycetes</taxon>
        <taxon>Propionibacteriales</taxon>
        <taxon>Kribbellaceae</taxon>
        <taxon>Kribbella</taxon>
    </lineage>
</organism>
<comment type="caution">
    <text evidence="4">The sequence shown here is derived from an EMBL/GenBank/DDBJ whole genome shotgun (WGS) entry which is preliminary data.</text>
</comment>
<accession>A0A4R2I988</accession>
<feature type="chain" id="PRO_5020819475" evidence="2">
    <location>
        <begin position="27"/>
        <end position="497"/>
    </location>
</feature>
<dbReference type="InterPro" id="IPR009045">
    <property type="entry name" value="Zn_M74/Hedgehog-like"/>
</dbReference>
<feature type="compositionally biased region" description="Low complexity" evidence="1">
    <location>
        <begin position="32"/>
        <end position="71"/>
    </location>
</feature>